<sequence>MKAFKFSKNNSILFIVGVLLISLIVNVYMSVVNSSYRYEAKKQSYNNIEQIRHRNESISLILDQGIKSGSISNEELLKLYKNYSSISKSMTDLWSEYGDYSNQSIISLSKKKIEDTKPNEICERIENLIFGYLTLEMETLNNKLVLKDKILEDFKVMQDMSKDLEKFYKEFNDTVIQTDDENKKKDKFIKKDYWIDVLKGINTTIEPYINYDFTID</sequence>
<keyword evidence="1" id="KW-0472">Membrane</keyword>
<proteinExistence type="predicted"/>
<dbReference type="AlphaFoldDB" id="A0A1U6J234"/>
<feature type="transmembrane region" description="Helical" evidence="1">
    <location>
        <begin position="12"/>
        <end position="31"/>
    </location>
</feature>
<keyword evidence="3" id="KW-1185">Reference proteome</keyword>
<evidence type="ECO:0000313" key="3">
    <source>
        <dbReference type="Proteomes" id="UP000190476"/>
    </source>
</evidence>
<evidence type="ECO:0008006" key="4">
    <source>
        <dbReference type="Google" id="ProtNLM"/>
    </source>
</evidence>
<keyword evidence="1" id="KW-0812">Transmembrane</keyword>
<dbReference type="RefSeq" id="WP_079481157.1">
    <property type="nucleotide sequence ID" value="NZ_CBML010000006.1"/>
</dbReference>
<protein>
    <recommendedName>
        <fullName evidence="4">Reticulocyte-binding protein</fullName>
    </recommendedName>
</protein>
<evidence type="ECO:0000256" key="1">
    <source>
        <dbReference type="SAM" id="Phobius"/>
    </source>
</evidence>
<name>A0A1U6J234_9CLOT</name>
<evidence type="ECO:0000313" key="2">
    <source>
        <dbReference type="EMBL" id="SLK14328.1"/>
    </source>
</evidence>
<reference evidence="3" key="1">
    <citation type="submission" date="2017-03" db="EMBL/GenBank/DDBJ databases">
        <authorList>
            <person name="Falquet L."/>
            <person name="Falquet L."/>
        </authorList>
    </citation>
    <scope>NUCLEOTIDE SEQUENCE [LARGE SCALE GENOMIC DNA]</scope>
</reference>
<dbReference type="Proteomes" id="UP000190476">
    <property type="component" value="Chromosome I"/>
</dbReference>
<organism evidence="2 3">
    <name type="scientific">Clostridium chauvoei JF4335</name>
    <dbReference type="NCBI Taxonomy" id="1351755"/>
    <lineage>
        <taxon>Bacteria</taxon>
        <taxon>Bacillati</taxon>
        <taxon>Bacillota</taxon>
        <taxon>Clostridia</taxon>
        <taxon>Eubacteriales</taxon>
        <taxon>Clostridiaceae</taxon>
        <taxon>Clostridium</taxon>
    </lineage>
</organism>
<dbReference type="STRING" id="1351755.CCH01_06320"/>
<dbReference type="OrthoDB" id="1933790at2"/>
<gene>
    <name evidence="2" type="ORF">CCH01_06320</name>
</gene>
<dbReference type="EMBL" id="LT799839">
    <property type="protein sequence ID" value="SLK14328.1"/>
    <property type="molecule type" value="Genomic_DNA"/>
</dbReference>
<keyword evidence="1" id="KW-1133">Transmembrane helix</keyword>
<dbReference type="GeneID" id="66300994"/>
<accession>A0A1U6J234</accession>